<dbReference type="RefSeq" id="WP_008333387.1">
    <property type="nucleotide sequence ID" value="NZ_CH902578.1"/>
</dbReference>
<keyword evidence="2" id="KW-0808">Transferase</keyword>
<name>A3VC91_9RHOB</name>
<comment type="caution">
    <text evidence="2">The sequence shown here is derived from an EMBL/GenBank/DDBJ whole genome shotgun (WGS) entry which is preliminary data.</text>
</comment>
<keyword evidence="3" id="KW-1185">Reference proteome</keyword>
<gene>
    <name evidence="2" type="ORF">RB2654_15926</name>
</gene>
<protein>
    <submittedName>
        <fullName evidence="2">Putative kinase/phosphatase</fullName>
    </submittedName>
</protein>
<dbReference type="OrthoDB" id="8326226at2"/>
<feature type="domain" description="HPr kinase/phosphorylase C-terminal" evidence="1">
    <location>
        <begin position="11"/>
        <end position="89"/>
    </location>
</feature>
<dbReference type="InterPro" id="IPR027417">
    <property type="entry name" value="P-loop_NTPase"/>
</dbReference>
<dbReference type="AlphaFoldDB" id="A3VC91"/>
<dbReference type="GO" id="GO:0006109">
    <property type="term" value="P:regulation of carbohydrate metabolic process"/>
    <property type="evidence" value="ECO:0007669"/>
    <property type="project" value="InterPro"/>
</dbReference>
<dbReference type="GO" id="GO:0005524">
    <property type="term" value="F:ATP binding"/>
    <property type="evidence" value="ECO:0007669"/>
    <property type="project" value="InterPro"/>
</dbReference>
<reference evidence="2 3" key="1">
    <citation type="journal article" date="2010" name="J. Bacteriol.">
        <title>Genome sequences of Pelagibaca bermudensis HTCC2601T and Maritimibacter alkaliphilus HTCC2654T, the type strains of two marine Roseobacter genera.</title>
        <authorList>
            <person name="Thrash J.C."/>
            <person name="Cho J.C."/>
            <person name="Ferriera S."/>
            <person name="Johnson J."/>
            <person name="Vergin K.L."/>
            <person name="Giovannoni S.J."/>
        </authorList>
    </citation>
    <scope>NUCLEOTIDE SEQUENCE [LARGE SCALE GENOMIC DNA]</scope>
    <source>
        <strain evidence="2 3">HTCC2654</strain>
    </source>
</reference>
<organism evidence="2 3">
    <name type="scientific">Maritimibacter alkaliphilus HTCC2654</name>
    <dbReference type="NCBI Taxonomy" id="314271"/>
    <lineage>
        <taxon>Bacteria</taxon>
        <taxon>Pseudomonadati</taxon>
        <taxon>Pseudomonadota</taxon>
        <taxon>Alphaproteobacteria</taxon>
        <taxon>Rhodobacterales</taxon>
        <taxon>Roseobacteraceae</taxon>
        <taxon>Maritimibacter</taxon>
    </lineage>
</organism>
<evidence type="ECO:0000259" key="1">
    <source>
        <dbReference type="Pfam" id="PF07475"/>
    </source>
</evidence>
<dbReference type="eggNOG" id="COG1493">
    <property type="taxonomic scope" value="Bacteria"/>
</dbReference>
<dbReference type="HOGENOM" id="CLU_052030_2_0_5"/>
<keyword evidence="2" id="KW-0418">Kinase</keyword>
<proteinExistence type="predicted"/>
<dbReference type="Pfam" id="PF07475">
    <property type="entry name" value="Hpr_kinase_C"/>
    <property type="match status" value="1"/>
</dbReference>
<dbReference type="SUPFAM" id="SSF53795">
    <property type="entry name" value="PEP carboxykinase-like"/>
    <property type="match status" value="1"/>
</dbReference>
<dbReference type="InterPro" id="IPR011104">
    <property type="entry name" value="Hpr_kin/Pase_C"/>
</dbReference>
<dbReference type="EMBL" id="AAMT01000002">
    <property type="protein sequence ID" value="EAQ14173.1"/>
    <property type="molecule type" value="Genomic_DNA"/>
</dbReference>
<sequence>MTPAPPRQSKDILHATSVAVDGKAVLITGPSGSGKSGLALDLIAYGAVLISDDLTRVTSDEGGWPVALGTGRMTGVIEARGIGLVTVPHAVSAPISLIVDLSHTETARLPAPRRTELLGSRIVTVSRVDTPHFAASIMALMKGGLVQ</sequence>
<accession>A3VC91</accession>
<dbReference type="Gene3D" id="3.40.50.300">
    <property type="entry name" value="P-loop containing nucleotide triphosphate hydrolases"/>
    <property type="match status" value="1"/>
</dbReference>
<dbReference type="GO" id="GO:0000155">
    <property type="term" value="F:phosphorelay sensor kinase activity"/>
    <property type="evidence" value="ECO:0007669"/>
    <property type="project" value="InterPro"/>
</dbReference>
<dbReference type="STRING" id="314271.RB2654_15926"/>
<evidence type="ECO:0000313" key="2">
    <source>
        <dbReference type="EMBL" id="EAQ14173.1"/>
    </source>
</evidence>
<dbReference type="Proteomes" id="UP000002931">
    <property type="component" value="Unassembled WGS sequence"/>
</dbReference>
<evidence type="ECO:0000313" key="3">
    <source>
        <dbReference type="Proteomes" id="UP000002931"/>
    </source>
</evidence>